<dbReference type="AlphaFoldDB" id="A0A239JA75"/>
<accession>A0A239JA75</accession>
<feature type="compositionally biased region" description="Basic residues" evidence="1">
    <location>
        <begin position="107"/>
        <end position="128"/>
    </location>
</feature>
<dbReference type="EMBL" id="FZOT01000012">
    <property type="protein sequence ID" value="SNT02408.1"/>
    <property type="molecule type" value="Genomic_DNA"/>
</dbReference>
<proteinExistence type="predicted"/>
<protein>
    <submittedName>
        <fullName evidence="2">Uncharacterized protein</fullName>
    </submittedName>
</protein>
<keyword evidence="3" id="KW-1185">Reference proteome</keyword>
<evidence type="ECO:0000313" key="3">
    <source>
        <dbReference type="Proteomes" id="UP000198284"/>
    </source>
</evidence>
<sequence>MLWSDCKRIIAQLALPVSCRHINLPTKSPKPADCFENGRRLSRCHAFQHPMPRPARLRRGKVHLVKNRVRRPDGRPMRKFFIGVVRAAGHSGPPRRREAAGPVRARGDRRQHRRLQPCRHWHRLHRRPKPESRCRLAASQERHQNRPARLAAGRQTPDGSSHPRRRRDAQAPIRCSKAICGTAGNMAHHLHG</sequence>
<dbReference type="Proteomes" id="UP000198284">
    <property type="component" value="Unassembled WGS sequence"/>
</dbReference>
<feature type="compositionally biased region" description="Basic and acidic residues" evidence="1">
    <location>
        <begin position="129"/>
        <end position="144"/>
    </location>
</feature>
<feature type="region of interest" description="Disordered" evidence="1">
    <location>
        <begin position="88"/>
        <end position="173"/>
    </location>
</feature>
<evidence type="ECO:0000313" key="2">
    <source>
        <dbReference type="EMBL" id="SNT02408.1"/>
    </source>
</evidence>
<evidence type="ECO:0000256" key="1">
    <source>
        <dbReference type="SAM" id="MobiDB-lite"/>
    </source>
</evidence>
<organism evidence="2 3">
    <name type="scientific">Noviherbaspirillum humi</name>
    <dbReference type="NCBI Taxonomy" id="1688639"/>
    <lineage>
        <taxon>Bacteria</taxon>
        <taxon>Pseudomonadati</taxon>
        <taxon>Pseudomonadota</taxon>
        <taxon>Betaproteobacteria</taxon>
        <taxon>Burkholderiales</taxon>
        <taxon>Oxalobacteraceae</taxon>
        <taxon>Noviherbaspirillum</taxon>
    </lineage>
</organism>
<reference evidence="2 3" key="1">
    <citation type="submission" date="2017-06" db="EMBL/GenBank/DDBJ databases">
        <authorList>
            <person name="Kim H.J."/>
            <person name="Triplett B.A."/>
        </authorList>
    </citation>
    <scope>NUCLEOTIDE SEQUENCE [LARGE SCALE GENOMIC DNA]</scope>
    <source>
        <strain evidence="2 3">U15</strain>
    </source>
</reference>
<gene>
    <name evidence="2" type="ORF">SAMN06265795_11225</name>
</gene>
<name>A0A239JA75_9BURK</name>